<evidence type="ECO:0008006" key="8">
    <source>
        <dbReference type="Google" id="ProtNLM"/>
    </source>
</evidence>
<feature type="transmembrane region" description="Helical" evidence="5">
    <location>
        <begin position="130"/>
        <end position="151"/>
    </location>
</feature>
<evidence type="ECO:0000256" key="3">
    <source>
        <dbReference type="ARBA" id="ARBA00022989"/>
    </source>
</evidence>
<evidence type="ECO:0000256" key="4">
    <source>
        <dbReference type="ARBA" id="ARBA00023136"/>
    </source>
</evidence>
<dbReference type="EnsemblMetazoa" id="XM_020007115.1">
    <property type="protein sequence ID" value="XP_019862674.1"/>
    <property type="gene ID" value="LOC109591372"/>
</dbReference>
<dbReference type="InterPro" id="IPR050382">
    <property type="entry name" value="MFS_Na/Anion_cotransporter"/>
</dbReference>
<keyword evidence="3 5" id="KW-1133">Transmembrane helix</keyword>
<dbReference type="SUPFAM" id="SSF103473">
    <property type="entry name" value="MFS general substrate transporter"/>
    <property type="match status" value="1"/>
</dbReference>
<dbReference type="PANTHER" id="PTHR11662">
    <property type="entry name" value="SOLUTE CARRIER FAMILY 17"/>
    <property type="match status" value="1"/>
</dbReference>
<feature type="transmembrane region" description="Helical" evidence="5">
    <location>
        <begin position="62"/>
        <end position="88"/>
    </location>
</feature>
<feature type="transmembrane region" description="Helical" evidence="5">
    <location>
        <begin position="37"/>
        <end position="56"/>
    </location>
</feature>
<evidence type="ECO:0000256" key="1">
    <source>
        <dbReference type="ARBA" id="ARBA00004141"/>
    </source>
</evidence>
<dbReference type="KEGG" id="aqu:109591372"/>
<keyword evidence="4 5" id="KW-0472">Membrane</keyword>
<dbReference type="eggNOG" id="KOG2532">
    <property type="taxonomic scope" value="Eukaryota"/>
</dbReference>
<keyword evidence="7" id="KW-1185">Reference proteome</keyword>
<dbReference type="PANTHER" id="PTHR11662:SF399">
    <property type="entry name" value="FI19708P1-RELATED"/>
    <property type="match status" value="1"/>
</dbReference>
<dbReference type="OrthoDB" id="2985014at2759"/>
<name>A0A1X7SV47_AMPQE</name>
<keyword evidence="2 5" id="KW-0812">Transmembrane</keyword>
<proteinExistence type="predicted"/>
<dbReference type="InParanoid" id="A0A1X7SV47"/>
<accession>A0A1X7SV47</accession>
<reference evidence="7" key="1">
    <citation type="journal article" date="2010" name="Nature">
        <title>The Amphimedon queenslandica genome and the evolution of animal complexity.</title>
        <authorList>
            <person name="Srivastava M."/>
            <person name="Simakov O."/>
            <person name="Chapman J."/>
            <person name="Fahey B."/>
            <person name="Gauthier M.E."/>
            <person name="Mitros T."/>
            <person name="Richards G.S."/>
            <person name="Conaco C."/>
            <person name="Dacre M."/>
            <person name="Hellsten U."/>
            <person name="Larroux C."/>
            <person name="Putnam N.H."/>
            <person name="Stanke M."/>
            <person name="Adamska M."/>
            <person name="Darling A."/>
            <person name="Degnan S.M."/>
            <person name="Oakley T.H."/>
            <person name="Plachetzki D.C."/>
            <person name="Zhai Y."/>
            <person name="Adamski M."/>
            <person name="Calcino A."/>
            <person name="Cummins S.F."/>
            <person name="Goodstein D.M."/>
            <person name="Harris C."/>
            <person name="Jackson D.J."/>
            <person name="Leys S.P."/>
            <person name="Shu S."/>
            <person name="Woodcroft B.J."/>
            <person name="Vervoort M."/>
            <person name="Kosik K.S."/>
            <person name="Manning G."/>
            <person name="Degnan B.M."/>
            <person name="Rokhsar D.S."/>
        </authorList>
    </citation>
    <scope>NUCLEOTIDE SEQUENCE [LARGE SCALE GENOMIC DNA]</scope>
</reference>
<dbReference type="GO" id="GO:0016020">
    <property type="term" value="C:membrane"/>
    <property type="evidence" value="ECO:0007669"/>
    <property type="project" value="UniProtKB-SubCell"/>
</dbReference>
<dbReference type="EnsemblMetazoa" id="Aqu2.1.05865_001">
    <property type="protein sequence ID" value="Aqu2.1.05865_001"/>
    <property type="gene ID" value="Aqu2.1.05865"/>
</dbReference>
<reference evidence="6" key="2">
    <citation type="submission" date="2017-05" db="UniProtKB">
        <authorList>
            <consortium name="EnsemblMetazoa"/>
        </authorList>
    </citation>
    <scope>IDENTIFICATION</scope>
</reference>
<sequence>MYNVYPWIAKGISATLGGWISNRLIQQGTSITTTRKLMEGLSLAGSSLCLFSLAIACQSGPLADFNVCLGLVVAALFFQGFEISGVTINSIDLAPSYSGLLYGLMSGLSALIGVFGVSLVGHLLHSYNNWSYVFLMISAVSFSGCIIYSLFASGKRLQAYNNMHEQT</sequence>
<evidence type="ECO:0000313" key="6">
    <source>
        <dbReference type="EnsemblMetazoa" id="Aqu2.1.05865_001"/>
    </source>
</evidence>
<evidence type="ECO:0000313" key="7">
    <source>
        <dbReference type="Proteomes" id="UP000007879"/>
    </source>
</evidence>
<organism evidence="6">
    <name type="scientific">Amphimedon queenslandica</name>
    <name type="common">Sponge</name>
    <dbReference type="NCBI Taxonomy" id="400682"/>
    <lineage>
        <taxon>Eukaryota</taxon>
        <taxon>Metazoa</taxon>
        <taxon>Porifera</taxon>
        <taxon>Demospongiae</taxon>
        <taxon>Heteroscleromorpha</taxon>
        <taxon>Haplosclerida</taxon>
        <taxon>Niphatidae</taxon>
        <taxon>Amphimedon</taxon>
    </lineage>
</organism>
<dbReference type="Gene3D" id="1.20.1250.20">
    <property type="entry name" value="MFS general substrate transporter like domains"/>
    <property type="match status" value="1"/>
</dbReference>
<gene>
    <name evidence="6" type="primary">109591372</name>
</gene>
<dbReference type="InterPro" id="IPR036259">
    <property type="entry name" value="MFS_trans_sf"/>
</dbReference>
<comment type="subcellular location">
    <subcellularLocation>
        <location evidence="1">Membrane</location>
        <topology evidence="1">Multi-pass membrane protein</topology>
    </subcellularLocation>
</comment>
<feature type="transmembrane region" description="Helical" evidence="5">
    <location>
        <begin position="100"/>
        <end position="124"/>
    </location>
</feature>
<dbReference type="AlphaFoldDB" id="A0A1X7SV47"/>
<dbReference type="STRING" id="400682.A0A1X7SV47"/>
<dbReference type="Proteomes" id="UP000007879">
    <property type="component" value="Unassembled WGS sequence"/>
</dbReference>
<evidence type="ECO:0000256" key="2">
    <source>
        <dbReference type="ARBA" id="ARBA00022692"/>
    </source>
</evidence>
<protein>
    <recommendedName>
        <fullName evidence="8">Major facilitator superfamily (MFS) profile domain-containing protein</fullName>
    </recommendedName>
</protein>
<evidence type="ECO:0000256" key="5">
    <source>
        <dbReference type="SAM" id="Phobius"/>
    </source>
</evidence>